<dbReference type="EMBL" id="AWQX01000345">
    <property type="protein sequence ID" value="EST20671.1"/>
    <property type="molecule type" value="Genomic_DNA"/>
</dbReference>
<comment type="caution">
    <text evidence="1">The sequence shown here is derived from an EMBL/GenBank/DDBJ whole genome shotgun (WGS) entry which is preliminary data.</text>
</comment>
<sequence length="219" mass="23595">MLGLIGEHLDSIRAQLTDEQYQLLLTRLRALADTPPDDSRAVRRAFQAVRLCLVPLPFDHPVREALDSVRLAGTATVSRPVVLRTRDLLARLTADPPPPGTAAIIAAVELRLLHAPALSAAEVRARYRGSVPPPELIRFADPDLGDRYPEFQFEPGGGAPYEVVLEVNRVLLADADPWGAADWWLSGNAWLGGGSPAALLGIRPDRELVGAAVALVEGD</sequence>
<organism evidence="1 2">
    <name type="scientific">Streptomyces roseochromogenus subsp. oscitans DS 12.976</name>
    <dbReference type="NCBI Taxonomy" id="1352936"/>
    <lineage>
        <taxon>Bacteria</taxon>
        <taxon>Bacillati</taxon>
        <taxon>Actinomycetota</taxon>
        <taxon>Actinomycetes</taxon>
        <taxon>Kitasatosporales</taxon>
        <taxon>Streptomycetaceae</taxon>
        <taxon>Streptomyces</taxon>
    </lineage>
</organism>
<evidence type="ECO:0000313" key="1">
    <source>
        <dbReference type="EMBL" id="EST20671.1"/>
    </source>
</evidence>
<evidence type="ECO:0000313" key="2">
    <source>
        <dbReference type="Proteomes" id="UP000017984"/>
    </source>
</evidence>
<proteinExistence type="predicted"/>
<dbReference type="Proteomes" id="UP000017984">
    <property type="component" value="Chromosome"/>
</dbReference>
<keyword evidence="2" id="KW-1185">Reference proteome</keyword>
<dbReference type="AlphaFoldDB" id="V6JNJ9"/>
<protein>
    <submittedName>
        <fullName evidence="1">Uncharacterized protein</fullName>
    </submittedName>
</protein>
<dbReference type="PATRIC" id="fig|1352936.5.peg.8130"/>
<name>V6JNJ9_STRRC</name>
<reference evidence="1 2" key="1">
    <citation type="journal article" date="2014" name="Genome Announc.">
        <title>Draft Genome Sequence of Streptomyces roseochromogenes subsp. oscitans DS 12.976, Producer of the Aminocoumarin Antibiotic Clorobiocin.</title>
        <authorList>
            <person name="Ruckert C."/>
            <person name="Kalinowski J."/>
            <person name="Heide L."/>
            <person name="Apel A.K."/>
        </authorList>
    </citation>
    <scope>NUCLEOTIDE SEQUENCE [LARGE SCALE GENOMIC DNA]</scope>
    <source>
        <strain evidence="1 2">DS 12.976</strain>
    </source>
</reference>
<dbReference type="STRING" id="1352936.M878_39260"/>
<accession>V6JNJ9</accession>
<gene>
    <name evidence="1" type="ORF">M878_39260</name>
</gene>
<dbReference type="HOGENOM" id="CLU_089654_0_0_11"/>